<protein>
    <submittedName>
        <fullName evidence="1">Plant SNARE 13</fullName>
    </submittedName>
</protein>
<proteinExistence type="predicted"/>
<name>A0ACC0FU29_9ERIC</name>
<evidence type="ECO:0000313" key="1">
    <source>
        <dbReference type="EMBL" id="KAI7992255.1"/>
    </source>
</evidence>
<organism evidence="1 2">
    <name type="scientific">Camellia lanceoleosa</name>
    <dbReference type="NCBI Taxonomy" id="1840588"/>
    <lineage>
        <taxon>Eukaryota</taxon>
        <taxon>Viridiplantae</taxon>
        <taxon>Streptophyta</taxon>
        <taxon>Embryophyta</taxon>
        <taxon>Tracheophyta</taxon>
        <taxon>Spermatophyta</taxon>
        <taxon>Magnoliopsida</taxon>
        <taxon>eudicotyledons</taxon>
        <taxon>Gunneridae</taxon>
        <taxon>Pentapetalae</taxon>
        <taxon>asterids</taxon>
        <taxon>Ericales</taxon>
        <taxon>Theaceae</taxon>
        <taxon>Camellia</taxon>
    </lineage>
</organism>
<sequence>MGDRHVSSLGNKRVELFDMGAGASDPTADGNVRMASGEIRTLFMSASQQFVEHITLKTKVVHVFYASRVCCY</sequence>
<reference evidence="1 2" key="1">
    <citation type="journal article" date="2022" name="Plant J.">
        <title>Chromosome-level genome of Camellia lanceoleosa provides a valuable resource for understanding genome evolution and self-incompatibility.</title>
        <authorList>
            <person name="Gong W."/>
            <person name="Xiao S."/>
            <person name="Wang L."/>
            <person name="Liao Z."/>
            <person name="Chang Y."/>
            <person name="Mo W."/>
            <person name="Hu G."/>
            <person name="Li W."/>
            <person name="Zhao G."/>
            <person name="Zhu H."/>
            <person name="Hu X."/>
            <person name="Ji K."/>
            <person name="Xiang X."/>
            <person name="Song Q."/>
            <person name="Yuan D."/>
            <person name="Jin S."/>
            <person name="Zhang L."/>
        </authorList>
    </citation>
    <scope>NUCLEOTIDE SEQUENCE [LARGE SCALE GENOMIC DNA]</scope>
    <source>
        <strain evidence="1">SQ_2022a</strain>
    </source>
</reference>
<gene>
    <name evidence="1" type="ORF">LOK49_LG12G02313</name>
</gene>
<keyword evidence="2" id="KW-1185">Reference proteome</keyword>
<comment type="caution">
    <text evidence="1">The sequence shown here is derived from an EMBL/GenBank/DDBJ whole genome shotgun (WGS) entry which is preliminary data.</text>
</comment>
<accession>A0ACC0FU29</accession>
<dbReference type="Proteomes" id="UP001060215">
    <property type="component" value="Chromosome 13"/>
</dbReference>
<dbReference type="EMBL" id="CM045770">
    <property type="protein sequence ID" value="KAI7992255.1"/>
    <property type="molecule type" value="Genomic_DNA"/>
</dbReference>
<evidence type="ECO:0000313" key="2">
    <source>
        <dbReference type="Proteomes" id="UP001060215"/>
    </source>
</evidence>